<evidence type="ECO:0000256" key="3">
    <source>
        <dbReference type="ARBA" id="ARBA00022676"/>
    </source>
</evidence>
<reference evidence="9" key="2">
    <citation type="journal article" date="2022" name="Hortic Res">
        <title>The genome of Dioscorea zingiberensis sheds light on the biosynthesis, origin and evolution of the medicinally important diosgenin saponins.</title>
        <authorList>
            <person name="Li Y."/>
            <person name="Tan C."/>
            <person name="Li Z."/>
            <person name="Guo J."/>
            <person name="Li S."/>
            <person name="Chen X."/>
            <person name="Wang C."/>
            <person name="Dai X."/>
            <person name="Yang H."/>
            <person name="Song W."/>
            <person name="Hou L."/>
            <person name="Xu J."/>
            <person name="Tong Z."/>
            <person name="Xu A."/>
            <person name="Yuan X."/>
            <person name="Wang W."/>
            <person name="Yang Q."/>
            <person name="Chen L."/>
            <person name="Sun Z."/>
            <person name="Wang K."/>
            <person name="Pan B."/>
            <person name="Chen J."/>
            <person name="Bao Y."/>
            <person name="Liu F."/>
            <person name="Qi X."/>
            <person name="Gang D.R."/>
            <person name="Wen J."/>
            <person name="Li J."/>
        </authorList>
    </citation>
    <scope>NUCLEOTIDE SEQUENCE</scope>
    <source>
        <strain evidence="9">Dzin_1.0</strain>
    </source>
</reference>
<evidence type="ECO:0000256" key="5">
    <source>
        <dbReference type="ARBA" id="ARBA00023034"/>
    </source>
</evidence>
<dbReference type="EMBL" id="JAGGNH010000005">
    <property type="protein sequence ID" value="KAJ0971791.1"/>
    <property type="molecule type" value="Genomic_DNA"/>
</dbReference>
<dbReference type="SUPFAM" id="SSF46785">
    <property type="entry name" value="Winged helix' DNA-binding domain"/>
    <property type="match status" value="1"/>
</dbReference>
<keyword evidence="4" id="KW-0735">Signal-anchor</keyword>
<evidence type="ECO:0000256" key="7">
    <source>
        <dbReference type="SAM" id="Phobius"/>
    </source>
</evidence>
<evidence type="ECO:0000256" key="2">
    <source>
        <dbReference type="ARBA" id="ARBA00010271"/>
    </source>
</evidence>
<evidence type="ECO:0000256" key="4">
    <source>
        <dbReference type="ARBA" id="ARBA00022968"/>
    </source>
</evidence>
<proteinExistence type="inferred from homology"/>
<dbReference type="PANTHER" id="PTHR11062:SF210">
    <property type="entry name" value="EXOSTOSIN FAMILY PROTEIN"/>
    <property type="match status" value="1"/>
</dbReference>
<comment type="similarity">
    <text evidence="2">Belongs to the glycosyltransferase 47 family.</text>
</comment>
<evidence type="ECO:0000259" key="8">
    <source>
        <dbReference type="Pfam" id="PF03016"/>
    </source>
</evidence>
<dbReference type="InterPro" id="IPR040911">
    <property type="entry name" value="Exostosin_GT47"/>
</dbReference>
<dbReference type="GO" id="GO:0016757">
    <property type="term" value="F:glycosyltransferase activity"/>
    <property type="evidence" value="ECO:0007669"/>
    <property type="project" value="UniProtKB-KW"/>
</dbReference>
<keyword evidence="7" id="KW-0812">Transmembrane</keyword>
<evidence type="ECO:0000256" key="6">
    <source>
        <dbReference type="SAM" id="MobiDB-lite"/>
    </source>
</evidence>
<organism evidence="9 10">
    <name type="scientific">Dioscorea zingiberensis</name>
    <dbReference type="NCBI Taxonomy" id="325984"/>
    <lineage>
        <taxon>Eukaryota</taxon>
        <taxon>Viridiplantae</taxon>
        <taxon>Streptophyta</taxon>
        <taxon>Embryophyta</taxon>
        <taxon>Tracheophyta</taxon>
        <taxon>Spermatophyta</taxon>
        <taxon>Magnoliopsida</taxon>
        <taxon>Liliopsida</taxon>
        <taxon>Dioscoreales</taxon>
        <taxon>Dioscoreaceae</taxon>
        <taxon>Dioscorea</taxon>
    </lineage>
</organism>
<reference evidence="9" key="1">
    <citation type="submission" date="2021-03" db="EMBL/GenBank/DDBJ databases">
        <authorList>
            <person name="Li Z."/>
            <person name="Yang C."/>
        </authorList>
    </citation>
    <scope>NUCLEOTIDE SEQUENCE</scope>
    <source>
        <strain evidence="9">Dzin_1.0</strain>
        <tissue evidence="9">Leaf</tissue>
    </source>
</reference>
<dbReference type="GO" id="GO:0000139">
    <property type="term" value="C:Golgi membrane"/>
    <property type="evidence" value="ECO:0007669"/>
    <property type="project" value="UniProtKB-SubCell"/>
</dbReference>
<gene>
    <name evidence="9" type="ORF">J5N97_019750</name>
</gene>
<accession>A0A9D5HCK8</accession>
<dbReference type="InterPro" id="IPR004263">
    <property type="entry name" value="Exostosin"/>
</dbReference>
<sequence>MQLVSSFILPMTLKAAIELDLFEIISAGGLGAFLFPSDITSQLPSPSNPMPPPCSAASSVSSPATPRRWGGEGRNGRGGDSPLAELSVARRVLLMFQLRKYVKRADYSFGFRKLCQTRTRKMILAMGFMAFMILVFQIFRLSSGGALSPLFPTTQIPDSGINSLQHETSSTLIRFGKFPLFSDLHSSVNPTIILEEMKKSELFDMDGKSHNHVKETGRQLEEDNDNDDNKNNNDDDDDDDDDNDIDLDEAEEFSLEIGDDIVLKKDRDPVDGFITLEKVVEKNALEFNGGLSDVIVKQKSLDQINISDKESAYQGDSMNIPSEQVSFEKSSNPIMNLASGAVIKRRERTKIVLSLENQSMNNLSMNRTLAPVLNQAATSGNLIVPRTSSIKKKKKKKKKRGLHPAYTSEVYRLLGSSRTTSHPMRPQWSSAHDRQLLAIRSQIESAPLIRNDRELYAPAFRNISMFKRSYELMQRTLKVYVYKEGDKPIFHQPLLRGIYASEGWFMKLMEGNRHFVVRDPRKAHMFYIPFSSRLLQFALYVPNSHNREPLKQCLQNYMNTIAAKYPFWNRTGGADHFLAACHDWALFETRHTMGLAIRAICNADTHGGFILGRDVSLPETYVRSAGNPLRDLGGRPANERPTLAFFAGNLHGRLRPILLQHWENKDPDMKIIGPMPGGVKSKMDYIEHMKNSKYCICPRGYEVNSPRIVESIFYECVPVLISDNYVPPFFEVLNWEAFSVIVPEKDVPRLKEILVSIPEDKYLELQLGVRKVQQHFLWHSKPERYDLFHMTLHSIWFNRLYQIRT</sequence>
<keyword evidence="10" id="KW-1185">Reference proteome</keyword>
<protein>
    <recommendedName>
        <fullName evidence="8">Exostosin GT47 domain-containing protein</fullName>
    </recommendedName>
</protein>
<feature type="compositionally biased region" description="Low complexity" evidence="6">
    <location>
        <begin position="55"/>
        <end position="68"/>
    </location>
</feature>
<feature type="compositionally biased region" description="Acidic residues" evidence="6">
    <location>
        <begin position="234"/>
        <end position="245"/>
    </location>
</feature>
<feature type="compositionally biased region" description="Basic and acidic residues" evidence="6">
    <location>
        <begin position="213"/>
        <end position="233"/>
    </location>
</feature>
<keyword evidence="5" id="KW-0333">Golgi apparatus</keyword>
<evidence type="ECO:0000313" key="9">
    <source>
        <dbReference type="EMBL" id="KAJ0971791.1"/>
    </source>
</evidence>
<feature type="region of interest" description="Disordered" evidence="6">
    <location>
        <begin position="44"/>
        <end position="81"/>
    </location>
</feature>
<feature type="transmembrane region" description="Helical" evidence="7">
    <location>
        <begin position="122"/>
        <end position="139"/>
    </location>
</feature>
<dbReference type="InterPro" id="IPR036388">
    <property type="entry name" value="WH-like_DNA-bd_sf"/>
</dbReference>
<dbReference type="PANTHER" id="PTHR11062">
    <property type="entry name" value="EXOSTOSIN HEPARAN SULFATE GLYCOSYLTRANSFERASE -RELATED"/>
    <property type="match status" value="1"/>
</dbReference>
<comment type="caution">
    <text evidence="9">The sequence shown here is derived from an EMBL/GenBank/DDBJ whole genome shotgun (WGS) entry which is preliminary data.</text>
</comment>
<dbReference type="Pfam" id="PF03016">
    <property type="entry name" value="Exostosin_GT47"/>
    <property type="match status" value="1"/>
</dbReference>
<dbReference type="Proteomes" id="UP001085076">
    <property type="component" value="Miscellaneous, Linkage group lg05"/>
</dbReference>
<keyword evidence="7" id="KW-1133">Transmembrane helix</keyword>
<keyword evidence="7" id="KW-0472">Membrane</keyword>
<dbReference type="AlphaFoldDB" id="A0A9D5HCK8"/>
<evidence type="ECO:0000256" key="1">
    <source>
        <dbReference type="ARBA" id="ARBA00004323"/>
    </source>
</evidence>
<dbReference type="OrthoDB" id="1924787at2759"/>
<comment type="subcellular location">
    <subcellularLocation>
        <location evidence="1">Golgi apparatus membrane</location>
        <topology evidence="1">Single-pass type II membrane protein</topology>
    </subcellularLocation>
</comment>
<feature type="region of interest" description="Disordered" evidence="6">
    <location>
        <begin position="213"/>
        <end position="245"/>
    </location>
</feature>
<name>A0A9D5HCK8_9LILI</name>
<keyword evidence="3" id="KW-0808">Transferase</keyword>
<dbReference type="InterPro" id="IPR036390">
    <property type="entry name" value="WH_DNA-bd_sf"/>
</dbReference>
<keyword evidence="3" id="KW-0328">Glycosyltransferase</keyword>
<evidence type="ECO:0000313" key="10">
    <source>
        <dbReference type="Proteomes" id="UP001085076"/>
    </source>
</evidence>
<dbReference type="Gene3D" id="1.10.10.10">
    <property type="entry name" value="Winged helix-like DNA-binding domain superfamily/Winged helix DNA-binding domain"/>
    <property type="match status" value="1"/>
</dbReference>
<feature type="domain" description="Exostosin GT47" evidence="8">
    <location>
        <begin position="474"/>
        <end position="756"/>
    </location>
</feature>